<gene>
    <name evidence="2" type="ORF">SCUCBS95973_008375</name>
</gene>
<comment type="caution">
    <text evidence="2">The sequence shown here is derived from an EMBL/GenBank/DDBJ whole genome shotgun (WGS) entry which is preliminary data.</text>
</comment>
<accession>A0ABP0CLT5</accession>
<evidence type="ECO:0000313" key="3">
    <source>
        <dbReference type="Proteomes" id="UP001642405"/>
    </source>
</evidence>
<organism evidence="2 3">
    <name type="scientific">Sporothrix curviconia</name>
    <dbReference type="NCBI Taxonomy" id="1260050"/>
    <lineage>
        <taxon>Eukaryota</taxon>
        <taxon>Fungi</taxon>
        <taxon>Dikarya</taxon>
        <taxon>Ascomycota</taxon>
        <taxon>Pezizomycotina</taxon>
        <taxon>Sordariomycetes</taxon>
        <taxon>Sordariomycetidae</taxon>
        <taxon>Ophiostomatales</taxon>
        <taxon>Ophiostomataceae</taxon>
        <taxon>Sporothrix</taxon>
    </lineage>
</organism>
<feature type="region of interest" description="Disordered" evidence="1">
    <location>
        <begin position="1"/>
        <end position="63"/>
    </location>
</feature>
<protein>
    <submittedName>
        <fullName evidence="2">Uncharacterized protein</fullName>
    </submittedName>
</protein>
<name>A0ABP0CLT5_9PEZI</name>
<proteinExistence type="predicted"/>
<keyword evidence="3" id="KW-1185">Reference proteome</keyword>
<sequence length="174" mass="18640">MQSSGGLKAQASSMPTQPKPQPPFDPLRTPVSMPKRLLSSMATAADDNTSNKKPKSPEEAEEEIASAFVHASCRLHEATAVATAACNHLIFEWSGLSPKDATAAAAAVAFRLPTKTPHIYRRRGFIAGANKKIQHDAMVLQTLLTAARVHVALAGVMAVKPRPRSQPTRARQAQ</sequence>
<dbReference type="EMBL" id="CAWUHB010000068">
    <property type="protein sequence ID" value="CAK7232788.1"/>
    <property type="molecule type" value="Genomic_DNA"/>
</dbReference>
<feature type="compositionally biased region" description="Polar residues" evidence="1">
    <location>
        <begin position="1"/>
        <end position="14"/>
    </location>
</feature>
<evidence type="ECO:0000313" key="2">
    <source>
        <dbReference type="EMBL" id="CAK7232788.1"/>
    </source>
</evidence>
<reference evidence="2 3" key="1">
    <citation type="submission" date="2024-01" db="EMBL/GenBank/DDBJ databases">
        <authorList>
            <person name="Allen C."/>
            <person name="Tagirdzhanova G."/>
        </authorList>
    </citation>
    <scope>NUCLEOTIDE SEQUENCE [LARGE SCALE GENOMIC DNA]</scope>
</reference>
<evidence type="ECO:0000256" key="1">
    <source>
        <dbReference type="SAM" id="MobiDB-lite"/>
    </source>
</evidence>
<dbReference type="Proteomes" id="UP001642405">
    <property type="component" value="Unassembled WGS sequence"/>
</dbReference>